<dbReference type="Gene3D" id="3.30.70.1060">
    <property type="entry name" value="Dimeric alpha+beta barrel"/>
    <property type="match status" value="1"/>
</dbReference>
<comment type="caution">
    <text evidence="3">The sequence shown here is derived from an EMBL/GenBank/DDBJ whole genome shotgun (WGS) entry which is preliminary data.</text>
</comment>
<dbReference type="RefSeq" id="WP_205102673.1">
    <property type="nucleotide sequence ID" value="NZ_JACJJC010000009.1"/>
</dbReference>
<organism evidence="3 4">
    <name type="scientific">Sutterella massiliensis</name>
    <dbReference type="NCBI Taxonomy" id="1816689"/>
    <lineage>
        <taxon>Bacteria</taxon>
        <taxon>Pseudomonadati</taxon>
        <taxon>Pseudomonadota</taxon>
        <taxon>Betaproteobacteria</taxon>
        <taxon>Burkholderiales</taxon>
        <taxon>Sutterellaceae</taxon>
        <taxon>Sutterella</taxon>
    </lineage>
</organism>
<protein>
    <recommendedName>
        <fullName evidence="2">YCII-related domain-containing protein</fullName>
    </recommendedName>
</protein>
<accession>A0ABS2DU03</accession>
<proteinExistence type="inferred from homology"/>
<gene>
    <name evidence="3" type="ORF">H6A60_06850</name>
</gene>
<comment type="similarity">
    <text evidence="1">Belongs to the YciI family.</text>
</comment>
<evidence type="ECO:0000256" key="1">
    <source>
        <dbReference type="ARBA" id="ARBA00007689"/>
    </source>
</evidence>
<dbReference type="InterPro" id="IPR011008">
    <property type="entry name" value="Dimeric_a/b-barrel"/>
</dbReference>
<keyword evidence="4" id="KW-1185">Reference proteome</keyword>
<reference evidence="3 4" key="1">
    <citation type="journal article" date="2021" name="Sci. Rep.">
        <title>The distribution of antibiotic resistance genes in chicken gut microbiota commensals.</title>
        <authorList>
            <person name="Juricova H."/>
            <person name="Matiasovicova J."/>
            <person name="Kubasova T."/>
            <person name="Cejkova D."/>
            <person name="Rychlik I."/>
        </authorList>
    </citation>
    <scope>NUCLEOTIDE SEQUENCE [LARGE SCALE GENOMIC DNA]</scope>
    <source>
        <strain evidence="3 4">An829</strain>
    </source>
</reference>
<name>A0ABS2DU03_9BURK</name>
<sequence length="93" mass="10002">MKFLVDVRIHEREAAKPHLAAHLAYLNAHFETGDFSMFGAYGDGTGGMLIAEAASPEALESVLELDPLKAGNCAKWQATPLKVACIDPSAFTR</sequence>
<dbReference type="PANTHER" id="PTHR37828">
    <property type="entry name" value="GSR2449 PROTEIN"/>
    <property type="match status" value="1"/>
</dbReference>
<dbReference type="SUPFAM" id="SSF54909">
    <property type="entry name" value="Dimeric alpha+beta barrel"/>
    <property type="match status" value="1"/>
</dbReference>
<evidence type="ECO:0000313" key="3">
    <source>
        <dbReference type="EMBL" id="MBM6704200.1"/>
    </source>
</evidence>
<dbReference type="InterPro" id="IPR005545">
    <property type="entry name" value="YCII"/>
</dbReference>
<dbReference type="Pfam" id="PF03795">
    <property type="entry name" value="YCII"/>
    <property type="match status" value="1"/>
</dbReference>
<evidence type="ECO:0000313" key="4">
    <source>
        <dbReference type="Proteomes" id="UP000715095"/>
    </source>
</evidence>
<dbReference type="Proteomes" id="UP000715095">
    <property type="component" value="Unassembled WGS sequence"/>
</dbReference>
<feature type="domain" description="YCII-related" evidence="2">
    <location>
        <begin position="1"/>
        <end position="70"/>
    </location>
</feature>
<dbReference type="EMBL" id="JACJJC010000009">
    <property type="protein sequence ID" value="MBM6704200.1"/>
    <property type="molecule type" value="Genomic_DNA"/>
</dbReference>
<evidence type="ECO:0000259" key="2">
    <source>
        <dbReference type="Pfam" id="PF03795"/>
    </source>
</evidence>
<dbReference type="PANTHER" id="PTHR37828:SF1">
    <property type="entry name" value="YCII-RELATED DOMAIN-CONTAINING PROTEIN"/>
    <property type="match status" value="1"/>
</dbReference>